<dbReference type="EMBL" id="JAOPKD010000001">
    <property type="protein sequence ID" value="MCU4725801.1"/>
    <property type="molecule type" value="Genomic_DNA"/>
</dbReference>
<dbReference type="Proteomes" id="UP001209746">
    <property type="component" value="Unassembled WGS sequence"/>
</dbReference>
<dbReference type="EMBL" id="JAOPKC010000001">
    <property type="protein sequence ID" value="MCU4716594.1"/>
    <property type="molecule type" value="Genomic_DNA"/>
</dbReference>
<protein>
    <submittedName>
        <fullName evidence="3">Uncharacterized protein</fullName>
    </submittedName>
</protein>
<dbReference type="AlphaFoldDB" id="A0AAE3I9E6"/>
<organism evidence="3 5">
    <name type="scientific">Halapricum hydrolyticum</name>
    <dbReference type="NCBI Taxonomy" id="2979991"/>
    <lineage>
        <taxon>Archaea</taxon>
        <taxon>Methanobacteriati</taxon>
        <taxon>Methanobacteriota</taxon>
        <taxon>Stenosarchaea group</taxon>
        <taxon>Halobacteria</taxon>
        <taxon>Halobacteriales</taxon>
        <taxon>Haloarculaceae</taxon>
        <taxon>Halapricum</taxon>
    </lineage>
</organism>
<keyword evidence="1" id="KW-0472">Membrane</keyword>
<accession>A0AAE3I9E6</accession>
<evidence type="ECO:0000313" key="3">
    <source>
        <dbReference type="EMBL" id="MCU4725801.1"/>
    </source>
</evidence>
<evidence type="ECO:0000256" key="1">
    <source>
        <dbReference type="SAM" id="Phobius"/>
    </source>
</evidence>
<keyword evidence="1" id="KW-0812">Transmembrane</keyword>
<dbReference type="Proteomes" id="UP001208186">
    <property type="component" value="Unassembled WGS sequence"/>
</dbReference>
<name>A0AAE3I9E6_9EURY</name>
<dbReference type="Pfam" id="PF23960">
    <property type="entry name" value="DUF7289"/>
    <property type="match status" value="1"/>
</dbReference>
<evidence type="ECO:0000313" key="2">
    <source>
        <dbReference type="EMBL" id="MCU4716594.1"/>
    </source>
</evidence>
<sequence length="263" mass="28096">MSHRSSNRGVSDVVGFVLMFGIILTSVGLVATFGLSEIESFDENQQLNNAERTFDLISRSFTELEENQAPTRTEAIELSGGSITISPSSSVTVNVTDTGGTTHTESFPLNALVYENNDVQIGYENGALFRLQEASDAGLITSDPGFVCSDGTVILSFVAVKGDAARQISGEGTLRLTGQLTNQSLLYPVASSGVGNASTADEVELEFTFSGGSRTREWVNHFENADGDWNVTGETDTSVTVQCGSTSLDRVYVRQSVISITYS</sequence>
<reference evidence="3" key="1">
    <citation type="submission" date="2023-02" db="EMBL/GenBank/DDBJ databases">
        <title>Enrichment on poylsaccharides allowed isolation of novel metabolic and taxonomic groups of Haloarchaea.</title>
        <authorList>
            <person name="Sorokin D.Y."/>
            <person name="Elcheninov A.G."/>
            <person name="Khizhniak T.V."/>
            <person name="Kolganova T.V."/>
            <person name="Kublanov I.V."/>
        </authorList>
    </citation>
    <scope>NUCLEOTIDE SEQUENCE</scope>
    <source>
        <strain evidence="2 4">HArc-curdl5-1</strain>
        <strain evidence="3">HArc-curdl7</strain>
    </source>
</reference>
<dbReference type="InterPro" id="IPR055713">
    <property type="entry name" value="DUF7289"/>
</dbReference>
<proteinExistence type="predicted"/>
<gene>
    <name evidence="3" type="ORF">OB914_02285</name>
    <name evidence="2" type="ORF">OB916_00735</name>
</gene>
<keyword evidence="4" id="KW-1185">Reference proteome</keyword>
<dbReference type="RefSeq" id="WP_315907363.1">
    <property type="nucleotide sequence ID" value="NZ_JAOPKC010000001.1"/>
</dbReference>
<feature type="transmembrane region" description="Helical" evidence="1">
    <location>
        <begin position="12"/>
        <end position="35"/>
    </location>
</feature>
<evidence type="ECO:0000313" key="4">
    <source>
        <dbReference type="Proteomes" id="UP001208186"/>
    </source>
</evidence>
<keyword evidence="1" id="KW-1133">Transmembrane helix</keyword>
<evidence type="ECO:0000313" key="5">
    <source>
        <dbReference type="Proteomes" id="UP001209746"/>
    </source>
</evidence>
<comment type="caution">
    <text evidence="3">The sequence shown here is derived from an EMBL/GenBank/DDBJ whole genome shotgun (WGS) entry which is preliminary data.</text>
</comment>